<protein>
    <recommendedName>
        <fullName evidence="10">WD repeat-containing protein 75 second beta-propeller domain-containing protein</fullName>
    </recommendedName>
</protein>
<keyword evidence="12" id="KW-1185">Reference proteome</keyword>
<evidence type="ECO:0000256" key="3">
    <source>
        <dbReference type="ARBA" id="ARBA00022552"/>
    </source>
</evidence>
<dbReference type="PANTHER" id="PTHR44215:SF1">
    <property type="entry name" value="WD REPEAT-CONTAINING PROTEIN 75"/>
    <property type="match status" value="1"/>
</dbReference>
<comment type="subcellular location">
    <subcellularLocation>
        <location evidence="1">Nucleus</location>
        <location evidence="1">Nucleolus</location>
    </subcellularLocation>
</comment>
<dbReference type="GO" id="GO:0045943">
    <property type="term" value="P:positive regulation of transcription by RNA polymerase I"/>
    <property type="evidence" value="ECO:0000318"/>
    <property type="project" value="GO_Central"/>
</dbReference>
<dbReference type="AlphaFoldDB" id="A0A2K3DTS3"/>
<proteinExistence type="predicted"/>
<dbReference type="GO" id="GO:0032040">
    <property type="term" value="C:small-subunit processome"/>
    <property type="evidence" value="ECO:0007669"/>
    <property type="project" value="InterPro"/>
</dbReference>
<dbReference type="FunCoup" id="A0A2K3DTS3">
    <property type="interactions" value="1758"/>
</dbReference>
<keyword evidence="7" id="KW-0539">Nucleus</keyword>
<keyword evidence="2" id="KW-0690">Ribosome biogenesis</keyword>
<gene>
    <name evidence="11" type="ORF">CHLRE_04g215350v5</name>
</gene>
<organism evidence="11 12">
    <name type="scientific">Chlamydomonas reinhardtii</name>
    <name type="common">Chlamydomonas smithii</name>
    <dbReference type="NCBI Taxonomy" id="3055"/>
    <lineage>
        <taxon>Eukaryota</taxon>
        <taxon>Viridiplantae</taxon>
        <taxon>Chlorophyta</taxon>
        <taxon>core chlorophytes</taxon>
        <taxon>Chlorophyceae</taxon>
        <taxon>CS clade</taxon>
        <taxon>Chlamydomonadales</taxon>
        <taxon>Chlamydomonadaceae</taxon>
        <taxon>Chlamydomonas</taxon>
    </lineage>
</organism>
<dbReference type="STRING" id="3055.A0A2K3DTS3"/>
<feature type="repeat" description="WD" evidence="8">
    <location>
        <begin position="232"/>
        <end position="269"/>
    </location>
</feature>
<dbReference type="GO" id="GO:0005730">
    <property type="term" value="C:nucleolus"/>
    <property type="evidence" value="ECO:0000318"/>
    <property type="project" value="GO_Central"/>
</dbReference>
<dbReference type="OrthoDB" id="4096at2759"/>
<sequence length="909" mass="92145">MVGGGILSRRPACLSGDGKLILCPCGRLVHIYSAVTGERVGSLVGHADEVTGVILDPENADQVYTCSMDATVRLWDYRSGEELSRVTAREPVKHMVIHKGLGVAYLSMQLREGGGRVVLYNIRTGKFSGTAMKTRLAGPLALSPSGALAATIDRHSLFVWRTGTDIYQPLNLHHTRPYTCLAISADDSLIAAGDASGRILIWRAFEHSVPSGLRSENSGKAHPTVQPPLTTLHWHAHPVGCLTFSPDGTYLLSGGSEGVLVQWALETNRPGFLPRLGGPLLGLHPSPADPARYLVRQADNVVRLVNVATMKVECSVQGLRPPPAGLLPPAGVAGGAAALLPPGAGSGGVGGGGGSGGVLVVPAENAALQFYDVGRDRHMQLVQVAPRNAVSLSDTSASGRHGAGPHAHPHGQPPHHQHPHPHQQHPHAHVPHGGQQQPGQPSTSGSGPGSETPAPPFVSLLAFNRDGSVMATVDLRPDAGPYGSTEACLKFWDAGSSGQESEASTSSGSGFALNTRVDEPHRDLVSALVYHPTRDLAVTTGGSGSESEFKVWIQERRAGAPGSGSGRRAGEPPSTHWRCRSTGGYKGLPLGAAAFSADGSVLAVAAASRVTLWDVESNALAAALPAAVPTTSAAAAAAPLTSLAFVPGTPFLAAASPSCVAVYNLLTAAVHWCLPYGAVSITADAAYGLLAAALPAPPPAAGPVAAAADVAAGEEGAAAEEPEAAGAGPASTAAATAAAAQRRRQAARAAHGAAAAAGCHVLVFDPRDATPKYHCHVAGASHVHLAALPSAAGGGSGTAAGCSPLLILRDNRQYSVAAVPGSAASAASATGEEAAGSIPKEETLSVFEATFGKVAAGAGGAAAMDVDGGAGVGGKARWAELFDAPSHVLPPPTALAHAFLTLLTTTPDS</sequence>
<dbReference type="Pfam" id="PF23869">
    <property type="entry name" value="Beta-prop_WDR75_1st"/>
    <property type="match status" value="2"/>
</dbReference>
<feature type="domain" description="WD repeat-containing protein 75 second beta-propeller" evidence="10">
    <location>
        <begin position="462"/>
        <end position="692"/>
    </location>
</feature>
<feature type="repeat" description="WD" evidence="8">
    <location>
        <begin position="43"/>
        <end position="85"/>
    </location>
</feature>
<dbReference type="GO" id="GO:0006364">
    <property type="term" value="P:rRNA processing"/>
    <property type="evidence" value="ECO:0007669"/>
    <property type="project" value="UniProtKB-KW"/>
</dbReference>
<dbReference type="KEGG" id="cre:CHLRE_04g215350v5"/>
<dbReference type="InParanoid" id="A0A2K3DTS3"/>
<dbReference type="SUPFAM" id="SSF50978">
    <property type="entry name" value="WD40 repeat-like"/>
    <property type="match status" value="2"/>
</dbReference>
<evidence type="ECO:0000256" key="1">
    <source>
        <dbReference type="ARBA" id="ARBA00004604"/>
    </source>
</evidence>
<dbReference type="OMA" id="SCTAFNW"/>
<evidence type="ECO:0000256" key="6">
    <source>
        <dbReference type="ARBA" id="ARBA00023163"/>
    </source>
</evidence>
<dbReference type="InterPro" id="IPR036322">
    <property type="entry name" value="WD40_repeat_dom_sf"/>
</dbReference>
<dbReference type="EMBL" id="CM008965">
    <property type="protein sequence ID" value="PNW83923.1"/>
    <property type="molecule type" value="Genomic_DNA"/>
</dbReference>
<dbReference type="GeneID" id="5724265"/>
<dbReference type="InterPro" id="IPR053826">
    <property type="entry name" value="WDR75"/>
</dbReference>
<feature type="region of interest" description="Disordered" evidence="9">
    <location>
        <begin position="390"/>
        <end position="458"/>
    </location>
</feature>
<dbReference type="Gramene" id="PNW83923">
    <property type="protein sequence ID" value="PNW83923"/>
    <property type="gene ID" value="CHLRE_04g215350v5"/>
</dbReference>
<keyword evidence="4 8" id="KW-0853">WD repeat</keyword>
<dbReference type="SMART" id="SM00320">
    <property type="entry name" value="WD40"/>
    <property type="match status" value="6"/>
</dbReference>
<reference evidence="11 12" key="1">
    <citation type="journal article" date="2007" name="Science">
        <title>The Chlamydomonas genome reveals the evolution of key animal and plant functions.</title>
        <authorList>
            <person name="Merchant S.S."/>
            <person name="Prochnik S.E."/>
            <person name="Vallon O."/>
            <person name="Harris E.H."/>
            <person name="Karpowicz S.J."/>
            <person name="Witman G.B."/>
            <person name="Terry A."/>
            <person name="Salamov A."/>
            <person name="Fritz-Laylin L.K."/>
            <person name="Marechal-Drouard L."/>
            <person name="Marshall W.F."/>
            <person name="Qu L.H."/>
            <person name="Nelson D.R."/>
            <person name="Sanderfoot A.A."/>
            <person name="Spalding M.H."/>
            <person name="Kapitonov V.V."/>
            <person name="Ren Q."/>
            <person name="Ferris P."/>
            <person name="Lindquist E."/>
            <person name="Shapiro H."/>
            <person name="Lucas S.M."/>
            <person name="Grimwood J."/>
            <person name="Schmutz J."/>
            <person name="Cardol P."/>
            <person name="Cerutti H."/>
            <person name="Chanfreau G."/>
            <person name="Chen C.L."/>
            <person name="Cognat V."/>
            <person name="Croft M.T."/>
            <person name="Dent R."/>
            <person name="Dutcher S."/>
            <person name="Fernandez E."/>
            <person name="Fukuzawa H."/>
            <person name="Gonzalez-Ballester D."/>
            <person name="Gonzalez-Halphen D."/>
            <person name="Hallmann A."/>
            <person name="Hanikenne M."/>
            <person name="Hippler M."/>
            <person name="Inwood W."/>
            <person name="Jabbari K."/>
            <person name="Kalanon M."/>
            <person name="Kuras R."/>
            <person name="Lefebvre P.A."/>
            <person name="Lemaire S.D."/>
            <person name="Lobanov A.V."/>
            <person name="Lohr M."/>
            <person name="Manuell A."/>
            <person name="Meier I."/>
            <person name="Mets L."/>
            <person name="Mittag M."/>
            <person name="Mittelmeier T."/>
            <person name="Moroney J.V."/>
            <person name="Moseley J."/>
            <person name="Napoli C."/>
            <person name="Nedelcu A.M."/>
            <person name="Niyogi K."/>
            <person name="Novoselov S.V."/>
            <person name="Paulsen I.T."/>
            <person name="Pazour G."/>
            <person name="Purton S."/>
            <person name="Ral J.P."/>
            <person name="Riano-Pachon D.M."/>
            <person name="Riekhof W."/>
            <person name="Rymarquis L."/>
            <person name="Schroda M."/>
            <person name="Stern D."/>
            <person name="Umen J."/>
            <person name="Willows R."/>
            <person name="Wilson N."/>
            <person name="Zimmer S.L."/>
            <person name="Allmer J."/>
            <person name="Balk J."/>
            <person name="Bisova K."/>
            <person name="Chen C.J."/>
            <person name="Elias M."/>
            <person name="Gendler K."/>
            <person name="Hauser C."/>
            <person name="Lamb M.R."/>
            <person name="Ledford H."/>
            <person name="Long J.C."/>
            <person name="Minagawa J."/>
            <person name="Page M.D."/>
            <person name="Pan J."/>
            <person name="Pootakham W."/>
            <person name="Roje S."/>
            <person name="Rose A."/>
            <person name="Stahlberg E."/>
            <person name="Terauchi A.M."/>
            <person name="Yang P."/>
            <person name="Ball S."/>
            <person name="Bowler C."/>
            <person name="Dieckmann C.L."/>
            <person name="Gladyshev V.N."/>
            <person name="Green P."/>
            <person name="Jorgensen R."/>
            <person name="Mayfield S."/>
            <person name="Mueller-Roeber B."/>
            <person name="Rajamani S."/>
            <person name="Sayre R.T."/>
            <person name="Brokstein P."/>
            <person name="Dubchak I."/>
            <person name="Goodstein D."/>
            <person name="Hornick L."/>
            <person name="Huang Y.W."/>
            <person name="Jhaveri J."/>
            <person name="Luo Y."/>
            <person name="Martinez D."/>
            <person name="Ngau W.C."/>
            <person name="Otillar B."/>
            <person name="Poliakov A."/>
            <person name="Porter A."/>
            <person name="Szajkowski L."/>
            <person name="Werner G."/>
            <person name="Zhou K."/>
            <person name="Grigoriev I.V."/>
            <person name="Rokhsar D.S."/>
            <person name="Grossman A.R."/>
        </authorList>
    </citation>
    <scope>NUCLEOTIDE SEQUENCE [LARGE SCALE GENOMIC DNA]</scope>
    <source>
        <strain evidence="12">CC-503</strain>
    </source>
</reference>
<dbReference type="Pfam" id="PF23769">
    <property type="entry name" value="Beta-prop_WDR75_2nd"/>
    <property type="match status" value="1"/>
</dbReference>
<keyword evidence="5" id="KW-0677">Repeat</keyword>
<keyword evidence="6" id="KW-0804">Transcription</keyword>
<dbReference type="GO" id="GO:2000234">
    <property type="term" value="P:positive regulation of rRNA processing"/>
    <property type="evidence" value="ECO:0000318"/>
    <property type="project" value="GO_Central"/>
</dbReference>
<accession>A0A2K3DTS3</accession>
<dbReference type="RefSeq" id="XP_042925101.1">
    <property type="nucleotide sequence ID" value="XM_043061685.1"/>
</dbReference>
<evidence type="ECO:0000256" key="7">
    <source>
        <dbReference type="ARBA" id="ARBA00023242"/>
    </source>
</evidence>
<evidence type="ECO:0000256" key="4">
    <source>
        <dbReference type="ARBA" id="ARBA00022574"/>
    </source>
</evidence>
<dbReference type="GO" id="GO:0003723">
    <property type="term" value="F:RNA binding"/>
    <property type="evidence" value="ECO:0000318"/>
    <property type="project" value="GO_Central"/>
</dbReference>
<dbReference type="InterPro" id="IPR001680">
    <property type="entry name" value="WD40_rpt"/>
</dbReference>
<evidence type="ECO:0000313" key="11">
    <source>
        <dbReference type="EMBL" id="PNW83923.1"/>
    </source>
</evidence>
<dbReference type="PROSITE" id="PS50294">
    <property type="entry name" value="WD_REPEATS_REGION"/>
    <property type="match status" value="2"/>
</dbReference>
<evidence type="ECO:0000313" key="12">
    <source>
        <dbReference type="Proteomes" id="UP000006906"/>
    </source>
</evidence>
<feature type="compositionally biased region" description="Basic residues" evidence="9">
    <location>
        <begin position="407"/>
        <end position="430"/>
    </location>
</feature>
<dbReference type="InterPro" id="IPR015943">
    <property type="entry name" value="WD40/YVTN_repeat-like_dom_sf"/>
</dbReference>
<feature type="region of interest" description="Disordered" evidence="9">
    <location>
        <begin position="556"/>
        <end position="578"/>
    </location>
</feature>
<keyword evidence="3" id="KW-0698">rRNA processing</keyword>
<dbReference type="InterPro" id="IPR057644">
    <property type="entry name" value="Beta-prop_WDR75_2nd"/>
</dbReference>
<dbReference type="Gene3D" id="2.130.10.10">
    <property type="entry name" value="YVTN repeat-like/Quinoprotein amine dehydrogenase"/>
    <property type="match status" value="3"/>
</dbReference>
<dbReference type="ExpressionAtlas" id="A0A2K3DTS3">
    <property type="expression patterns" value="baseline"/>
</dbReference>
<dbReference type="Proteomes" id="UP000006906">
    <property type="component" value="Chromosome 4"/>
</dbReference>
<feature type="compositionally biased region" description="Low complexity" evidence="9">
    <location>
        <begin position="431"/>
        <end position="452"/>
    </location>
</feature>
<name>A0A2K3DTS3_CHLRE</name>
<evidence type="ECO:0000256" key="9">
    <source>
        <dbReference type="SAM" id="MobiDB-lite"/>
    </source>
</evidence>
<dbReference type="PaxDb" id="3055-EDO99344"/>
<dbReference type="PROSITE" id="PS50082">
    <property type="entry name" value="WD_REPEATS_2"/>
    <property type="match status" value="2"/>
</dbReference>
<evidence type="ECO:0000256" key="8">
    <source>
        <dbReference type="PROSITE-ProRule" id="PRU00221"/>
    </source>
</evidence>
<evidence type="ECO:0000256" key="2">
    <source>
        <dbReference type="ARBA" id="ARBA00022517"/>
    </source>
</evidence>
<evidence type="ECO:0000256" key="5">
    <source>
        <dbReference type="ARBA" id="ARBA00022737"/>
    </source>
</evidence>
<evidence type="ECO:0000259" key="10">
    <source>
        <dbReference type="Pfam" id="PF23769"/>
    </source>
</evidence>
<dbReference type="PANTHER" id="PTHR44215">
    <property type="entry name" value="WD REPEAT-CONTAINING PROTEIN 75"/>
    <property type="match status" value="1"/>
</dbReference>